<feature type="region of interest" description="Disordered" evidence="1">
    <location>
        <begin position="58"/>
        <end position="91"/>
    </location>
</feature>
<protein>
    <recommendedName>
        <fullName evidence="4">LisH domain-containing protein</fullName>
    </recommendedName>
</protein>
<sequence>MSLRLPKDELEAHIYLYLKDSRYTSAAQALEEANPKAVTHSRKIGTSALTAASKELVAAADSDSSDDEPVRKPVAKKPSPKQAPKKAPIAD</sequence>
<dbReference type="EMBL" id="FR799622">
    <property type="protein sequence ID" value="CBZ38344.1"/>
    <property type="molecule type" value="Genomic_DNA"/>
</dbReference>
<evidence type="ECO:0000313" key="2">
    <source>
        <dbReference type="EMBL" id="CBZ38344.1"/>
    </source>
</evidence>
<dbReference type="PANTHER" id="PTHR37541:SF1">
    <property type="entry name" value="LISH DOMAIN-CONTAINING PROTEIN"/>
    <property type="match status" value="1"/>
</dbReference>
<evidence type="ECO:0000256" key="1">
    <source>
        <dbReference type="SAM" id="MobiDB-lite"/>
    </source>
</evidence>
<accession>E9BSW5</accession>
<feature type="compositionally biased region" description="Low complexity" evidence="1">
    <location>
        <begin position="80"/>
        <end position="91"/>
    </location>
</feature>
<organism evidence="2 3">
    <name type="scientific">Leishmania donovani</name>
    <dbReference type="NCBI Taxonomy" id="5661"/>
    <lineage>
        <taxon>Eukaryota</taxon>
        <taxon>Discoba</taxon>
        <taxon>Euglenozoa</taxon>
        <taxon>Kinetoplastea</taxon>
        <taxon>Metakinetoplastina</taxon>
        <taxon>Trypanosomatida</taxon>
        <taxon>Trypanosomatidae</taxon>
        <taxon>Leishmaniinae</taxon>
        <taxon>Leishmania</taxon>
    </lineage>
</organism>
<reference evidence="3" key="2">
    <citation type="submission" date="2011-02" db="EMBL/GenBank/DDBJ databases">
        <title>Whole genome sequencing of Leishmania donovani clinical lines reveals dynamic variation related to drug resistance.</title>
        <authorList>
            <person name="Downing T."/>
            <person name="Imamura H."/>
            <person name="Sanders M."/>
            <person name="Decuypere S."/>
            <person name="Hertz-Fowler C."/>
            <person name="Clark T.G."/>
            <person name="Rijal S."/>
            <person name="Sundar S."/>
            <person name="Quail M.A."/>
            <person name="De Doncker S."/>
            <person name="Maes I."/>
            <person name="Vanaerschot M."/>
            <person name="Stark O."/>
            <person name="Schonian G."/>
            <person name="Dujardin J.C."/>
            <person name="Berriman M."/>
        </authorList>
    </citation>
    <scope>NUCLEOTIDE SEQUENCE [LARGE SCALE GENOMIC DNA]</scope>
    <source>
        <strain evidence="3">BPK282A1</strain>
    </source>
</reference>
<dbReference type="GeneID" id="13387901"/>
<dbReference type="Proteomes" id="UP000008980">
    <property type="component" value="Chromosome 35"/>
</dbReference>
<dbReference type="KEGG" id="ldo:LDBPK_354450"/>
<dbReference type="PANTHER" id="PTHR37541">
    <property type="entry name" value="SRP40_C DOMAIN-CONTAINING PROTEIN"/>
    <property type="match status" value="1"/>
</dbReference>
<evidence type="ECO:0000313" key="3">
    <source>
        <dbReference type="Proteomes" id="UP000008980"/>
    </source>
</evidence>
<proteinExistence type="predicted"/>
<dbReference type="AlphaFoldDB" id="E9BSW5"/>
<feature type="non-terminal residue" evidence="2">
    <location>
        <position position="91"/>
    </location>
</feature>
<name>E9BSW5_LEIDO</name>
<dbReference type="VEuPathDB" id="TriTrypDB:LdBPK_354450.1"/>
<dbReference type="RefSeq" id="XP_003865023.1">
    <property type="nucleotide sequence ID" value="XM_003864975.1"/>
</dbReference>
<gene>
    <name evidence="2" type="ORF">LDBPK_354450</name>
</gene>
<reference evidence="2 3" key="1">
    <citation type="journal article" date="2011" name="Genome Res.">
        <title>Whole genome sequencing of multiple Leishmania donovani clinical isolates provides insights into population structure and mechanisms of drug resistance.</title>
        <authorList>
            <person name="Downing T."/>
            <person name="Imamura H."/>
            <person name="Decuypere S."/>
            <person name="Clark T.G."/>
            <person name="Coombs G.H."/>
            <person name="Cotton J.A."/>
            <person name="Hilley J.D."/>
            <person name="de Doncker S."/>
            <person name="Maes I."/>
            <person name="Mottram J.C."/>
            <person name="Quail M.A."/>
            <person name="Rijal S."/>
            <person name="Sanders M."/>
            <person name="Schonian G."/>
            <person name="Stark O."/>
            <person name="Sundar S."/>
            <person name="Vanaerschot M."/>
            <person name="Hertz-Fowler C."/>
            <person name="Dujardin J.C."/>
            <person name="Berriman M."/>
        </authorList>
    </citation>
    <scope>NUCLEOTIDE SEQUENCE [LARGE SCALE GENOMIC DNA]</scope>
    <source>
        <strain evidence="2 3">BPK282A1</strain>
    </source>
</reference>
<evidence type="ECO:0008006" key="4">
    <source>
        <dbReference type="Google" id="ProtNLM"/>
    </source>
</evidence>